<dbReference type="AlphaFoldDB" id="A0A6A5YPN1"/>
<dbReference type="EMBL" id="ML977344">
    <property type="protein sequence ID" value="KAF2109032.1"/>
    <property type="molecule type" value="Genomic_DNA"/>
</dbReference>
<protein>
    <submittedName>
        <fullName evidence="1">Uncharacterized protein</fullName>
    </submittedName>
</protein>
<gene>
    <name evidence="1" type="ORF">BDV96DRAFT_586432</name>
</gene>
<accession>A0A6A5YPN1</accession>
<evidence type="ECO:0000313" key="1">
    <source>
        <dbReference type="EMBL" id="KAF2109032.1"/>
    </source>
</evidence>
<keyword evidence="2" id="KW-1185">Reference proteome</keyword>
<organism evidence="1 2">
    <name type="scientific">Lophiotrema nucula</name>
    <dbReference type="NCBI Taxonomy" id="690887"/>
    <lineage>
        <taxon>Eukaryota</taxon>
        <taxon>Fungi</taxon>
        <taxon>Dikarya</taxon>
        <taxon>Ascomycota</taxon>
        <taxon>Pezizomycotina</taxon>
        <taxon>Dothideomycetes</taxon>
        <taxon>Pleosporomycetidae</taxon>
        <taxon>Pleosporales</taxon>
        <taxon>Lophiotremataceae</taxon>
        <taxon>Lophiotrema</taxon>
    </lineage>
</organism>
<reference evidence="1" key="1">
    <citation type="journal article" date="2020" name="Stud. Mycol.">
        <title>101 Dothideomycetes genomes: a test case for predicting lifestyles and emergence of pathogens.</title>
        <authorList>
            <person name="Haridas S."/>
            <person name="Albert R."/>
            <person name="Binder M."/>
            <person name="Bloem J."/>
            <person name="Labutti K."/>
            <person name="Salamov A."/>
            <person name="Andreopoulos B."/>
            <person name="Baker S."/>
            <person name="Barry K."/>
            <person name="Bills G."/>
            <person name="Bluhm B."/>
            <person name="Cannon C."/>
            <person name="Castanera R."/>
            <person name="Culley D."/>
            <person name="Daum C."/>
            <person name="Ezra D."/>
            <person name="Gonzalez J."/>
            <person name="Henrissat B."/>
            <person name="Kuo A."/>
            <person name="Liang C."/>
            <person name="Lipzen A."/>
            <person name="Lutzoni F."/>
            <person name="Magnuson J."/>
            <person name="Mondo S."/>
            <person name="Nolan M."/>
            <person name="Ohm R."/>
            <person name="Pangilinan J."/>
            <person name="Park H.-J."/>
            <person name="Ramirez L."/>
            <person name="Alfaro M."/>
            <person name="Sun H."/>
            <person name="Tritt A."/>
            <person name="Yoshinaga Y."/>
            <person name="Zwiers L.-H."/>
            <person name="Turgeon B."/>
            <person name="Goodwin S."/>
            <person name="Spatafora J."/>
            <person name="Crous P."/>
            <person name="Grigoriev I."/>
        </authorList>
    </citation>
    <scope>NUCLEOTIDE SEQUENCE</scope>
    <source>
        <strain evidence="1">CBS 627.86</strain>
    </source>
</reference>
<dbReference type="Proteomes" id="UP000799770">
    <property type="component" value="Unassembled WGS sequence"/>
</dbReference>
<proteinExistence type="predicted"/>
<sequence>MLLSDRFPSNRTNQRLYNFLASDLTPVISYIQDEAMTFRSAVCRDPLSRELDLRTLYFEQ</sequence>
<evidence type="ECO:0000313" key="2">
    <source>
        <dbReference type="Proteomes" id="UP000799770"/>
    </source>
</evidence>
<name>A0A6A5YPN1_9PLEO</name>